<sequence length="123" mass="13375">VTGTFQGHGIISRSWNHSHVVTTSELIYNGSILRPASIFGPLPAVLPTTAASGPLLPPCVYGTTTTTAAAAATTADDQCQRHWWRPFHTASYHCQTWSEPLPALLYHLLLLPLGVRLEISVHH</sequence>
<dbReference type="EMBL" id="CAXITT010000232">
    <property type="protein sequence ID" value="CAL1536516.1"/>
    <property type="molecule type" value="Genomic_DNA"/>
</dbReference>
<proteinExistence type="predicted"/>
<name>A0AAV2HV03_LYMST</name>
<keyword evidence="2" id="KW-1185">Reference proteome</keyword>
<dbReference type="AlphaFoldDB" id="A0AAV2HV03"/>
<gene>
    <name evidence="1" type="ORF">GSLYS_00010429001</name>
</gene>
<evidence type="ECO:0000313" key="1">
    <source>
        <dbReference type="EMBL" id="CAL1536516.1"/>
    </source>
</evidence>
<accession>A0AAV2HV03</accession>
<organism evidence="1 2">
    <name type="scientific">Lymnaea stagnalis</name>
    <name type="common">Great pond snail</name>
    <name type="synonym">Helix stagnalis</name>
    <dbReference type="NCBI Taxonomy" id="6523"/>
    <lineage>
        <taxon>Eukaryota</taxon>
        <taxon>Metazoa</taxon>
        <taxon>Spiralia</taxon>
        <taxon>Lophotrochozoa</taxon>
        <taxon>Mollusca</taxon>
        <taxon>Gastropoda</taxon>
        <taxon>Heterobranchia</taxon>
        <taxon>Euthyneura</taxon>
        <taxon>Panpulmonata</taxon>
        <taxon>Hygrophila</taxon>
        <taxon>Lymnaeoidea</taxon>
        <taxon>Lymnaeidae</taxon>
        <taxon>Lymnaea</taxon>
    </lineage>
</organism>
<protein>
    <submittedName>
        <fullName evidence="1">Uncharacterized protein</fullName>
    </submittedName>
</protein>
<reference evidence="1 2" key="1">
    <citation type="submission" date="2024-04" db="EMBL/GenBank/DDBJ databases">
        <authorList>
            <consortium name="Genoscope - CEA"/>
            <person name="William W."/>
        </authorList>
    </citation>
    <scope>NUCLEOTIDE SEQUENCE [LARGE SCALE GENOMIC DNA]</scope>
</reference>
<feature type="non-terminal residue" evidence="1">
    <location>
        <position position="1"/>
    </location>
</feature>
<comment type="caution">
    <text evidence="1">The sequence shown here is derived from an EMBL/GenBank/DDBJ whole genome shotgun (WGS) entry which is preliminary data.</text>
</comment>
<evidence type="ECO:0000313" key="2">
    <source>
        <dbReference type="Proteomes" id="UP001497497"/>
    </source>
</evidence>
<dbReference type="Proteomes" id="UP001497497">
    <property type="component" value="Unassembled WGS sequence"/>
</dbReference>